<name>A0A450TYM4_9GAMM</name>
<protein>
    <recommendedName>
        <fullName evidence="2">IrrE N-terminal-like domain-containing protein</fullName>
    </recommendedName>
</protein>
<feature type="domain" description="IrrE N-terminal-like" evidence="2">
    <location>
        <begin position="35"/>
        <end position="156"/>
    </location>
</feature>
<dbReference type="EMBL" id="CAADFE010000067">
    <property type="protein sequence ID" value="VFJ74908.1"/>
    <property type="molecule type" value="Genomic_DNA"/>
</dbReference>
<evidence type="ECO:0000256" key="1">
    <source>
        <dbReference type="SAM" id="MobiDB-lite"/>
    </source>
</evidence>
<accession>A0A450TYM4</accession>
<dbReference type="PANTHER" id="PTHR43236">
    <property type="entry name" value="ANTITOXIN HIGA1"/>
    <property type="match status" value="1"/>
</dbReference>
<dbReference type="AlphaFoldDB" id="A0A450TYM4"/>
<evidence type="ECO:0000313" key="3">
    <source>
        <dbReference type="EMBL" id="VFJ74908.1"/>
    </source>
</evidence>
<organism evidence="3">
    <name type="scientific">Candidatus Kentrum sp. FW</name>
    <dbReference type="NCBI Taxonomy" id="2126338"/>
    <lineage>
        <taxon>Bacteria</taxon>
        <taxon>Pseudomonadati</taxon>
        <taxon>Pseudomonadota</taxon>
        <taxon>Gammaproteobacteria</taxon>
        <taxon>Candidatus Kentrum</taxon>
    </lineage>
</organism>
<evidence type="ECO:0000259" key="2">
    <source>
        <dbReference type="Pfam" id="PF06114"/>
    </source>
</evidence>
<proteinExistence type="predicted"/>
<gene>
    <name evidence="3" type="ORF">BECKFW1821C_GA0114237_106711</name>
</gene>
<dbReference type="InterPro" id="IPR010359">
    <property type="entry name" value="IrrE_HExxH"/>
</dbReference>
<feature type="compositionally biased region" description="Acidic residues" evidence="1">
    <location>
        <begin position="270"/>
        <end position="279"/>
    </location>
</feature>
<dbReference type="Gene3D" id="1.10.10.2910">
    <property type="match status" value="1"/>
</dbReference>
<feature type="region of interest" description="Disordered" evidence="1">
    <location>
        <begin position="268"/>
        <end position="289"/>
    </location>
</feature>
<reference evidence="3" key="1">
    <citation type="submission" date="2019-02" db="EMBL/GenBank/DDBJ databases">
        <authorList>
            <person name="Gruber-Vodicka R. H."/>
            <person name="Seah K. B. B."/>
        </authorList>
    </citation>
    <scope>NUCLEOTIDE SEQUENCE</scope>
    <source>
        <strain evidence="3">BECK_BZ131</strain>
    </source>
</reference>
<dbReference type="Pfam" id="PF06114">
    <property type="entry name" value="Peptidase_M78"/>
    <property type="match status" value="1"/>
</dbReference>
<dbReference type="PANTHER" id="PTHR43236:SF1">
    <property type="entry name" value="BLL7220 PROTEIN"/>
    <property type="match status" value="1"/>
</dbReference>
<sequence length="289" mass="32048">MNRAERFFSVEQRAEALLRDKGILELPVDPFSIAESEGIIVEPKPDTAKGVSGMLLRDGDTFGIMYATDIQNEGFQRFSIAHELGHYFLEGHPEHVLDNGHHASHAGFSSSDHYELEADHFAASLLMPHRFFKVALGKYAPGLDAILEMADLCKTSLTATAIRYTELTDDAVAIIVSIGPIIDYGFLSGSMKSFLGSELMWPRKGTPVPQSTETARFNAEPDRVTQNERSDGETDLMDWLGGRESVMVTEEVIGLGEYGKTLTVLSSESLDQDDDEEGLVESWTPRFRR</sequence>
<dbReference type="InterPro" id="IPR052345">
    <property type="entry name" value="Rad_response_metalloprotease"/>
</dbReference>